<evidence type="ECO:0000313" key="4">
    <source>
        <dbReference type="Proteomes" id="UP000886597"/>
    </source>
</evidence>
<protein>
    <submittedName>
        <fullName evidence="3">tRNA-specific adenosine deaminase</fullName>
    </submittedName>
</protein>
<accession>A0AAN4UDN9</accession>
<proteinExistence type="predicted"/>
<dbReference type="PROSITE" id="PS51747">
    <property type="entry name" value="CYT_DCMP_DEAMINASES_2"/>
    <property type="match status" value="1"/>
</dbReference>
<comment type="caution">
    <text evidence="3">The sequence shown here is derived from an EMBL/GenBank/DDBJ whole genome shotgun (WGS) entry which is preliminary data.</text>
</comment>
<dbReference type="InterPro" id="IPR002125">
    <property type="entry name" value="CMP_dCMP_dom"/>
</dbReference>
<dbReference type="CDD" id="cd01285">
    <property type="entry name" value="nucleoside_deaminase"/>
    <property type="match status" value="1"/>
</dbReference>
<dbReference type="GO" id="GO:0003824">
    <property type="term" value="F:catalytic activity"/>
    <property type="evidence" value="ECO:0007669"/>
    <property type="project" value="InterPro"/>
</dbReference>
<evidence type="ECO:0000313" key="2">
    <source>
        <dbReference type="EMBL" id="GEQ50286.1"/>
    </source>
</evidence>
<dbReference type="Proteomes" id="UP000886607">
    <property type="component" value="Unassembled WGS sequence"/>
</dbReference>
<dbReference type="PANTHER" id="PTHR11079">
    <property type="entry name" value="CYTOSINE DEAMINASE FAMILY MEMBER"/>
    <property type="match status" value="1"/>
</dbReference>
<dbReference type="AlphaFoldDB" id="A0AAN4UDN9"/>
<dbReference type="Gene3D" id="3.40.140.10">
    <property type="entry name" value="Cytidine Deaminase, domain 2"/>
    <property type="match status" value="1"/>
</dbReference>
<dbReference type="EMBL" id="BKBQ01000057">
    <property type="protein sequence ID" value="GEQ55527.1"/>
    <property type="molecule type" value="Genomic_DNA"/>
</dbReference>
<organism evidence="3 4">
    <name type="scientific">Tetragenococcus koreensis</name>
    <dbReference type="NCBI Taxonomy" id="290335"/>
    <lineage>
        <taxon>Bacteria</taxon>
        <taxon>Bacillati</taxon>
        <taxon>Bacillota</taxon>
        <taxon>Bacilli</taxon>
        <taxon>Lactobacillales</taxon>
        <taxon>Enterococcaceae</taxon>
        <taxon>Tetragenococcus</taxon>
    </lineage>
</organism>
<dbReference type="EMBL" id="BKBO01000042">
    <property type="protein sequence ID" value="GEQ50286.1"/>
    <property type="molecule type" value="Genomic_DNA"/>
</dbReference>
<name>A0AAN4UDN9_9ENTE</name>
<sequence length="160" mass="17952">MINETDKHYLNRCVQLAETALTKGDAPFGSLLVSQEGKILFEEHNKISSGDHTRHPEFEIAKWATNNLSEVERKNAVVYTSGEHCSMCASAHGLVGLGRIVYASSTEQLKQWNKEMGVESGRLKGLAIPEVIRDIEVDGPDETLAEKIRELQFRYHKKIS</sequence>
<evidence type="ECO:0000313" key="3">
    <source>
        <dbReference type="EMBL" id="GEQ55527.1"/>
    </source>
</evidence>
<dbReference type="RefSeq" id="WP_202584517.1">
    <property type="nucleotide sequence ID" value="NZ_BKBO01000042.1"/>
</dbReference>
<dbReference type="SUPFAM" id="SSF53927">
    <property type="entry name" value="Cytidine deaminase-like"/>
    <property type="match status" value="1"/>
</dbReference>
<dbReference type="Pfam" id="PF00383">
    <property type="entry name" value="dCMP_cyt_deam_1"/>
    <property type="match status" value="1"/>
</dbReference>
<reference evidence="3" key="1">
    <citation type="submission" date="2019-08" db="EMBL/GenBank/DDBJ databases">
        <authorList>
            <person name="Ishikawa M."/>
            <person name="Suzuki T."/>
            <person name="Matsutani M."/>
        </authorList>
    </citation>
    <scope>NUCLEOTIDE SEQUENCE</scope>
    <source>
        <strain evidence="3">7C1</strain>
        <strain evidence="2">8C4</strain>
    </source>
</reference>
<evidence type="ECO:0000259" key="1">
    <source>
        <dbReference type="PROSITE" id="PS51747"/>
    </source>
</evidence>
<dbReference type="Proteomes" id="UP000886597">
    <property type="component" value="Unassembled WGS sequence"/>
</dbReference>
<dbReference type="InterPro" id="IPR016193">
    <property type="entry name" value="Cytidine_deaminase-like"/>
</dbReference>
<feature type="domain" description="CMP/dCMP-type deaminase" evidence="1">
    <location>
        <begin position="4"/>
        <end position="129"/>
    </location>
</feature>
<gene>
    <name evidence="2" type="ORF">TK11N_21380</name>
    <name evidence="3" type="ORF">TK2N_23710</name>
</gene>
<keyword evidence="5" id="KW-1185">Reference proteome</keyword>
<dbReference type="PANTHER" id="PTHR11079:SF179">
    <property type="entry name" value="TRNA(ADENINE(34)) DEAMINASE, CHLOROPLASTIC"/>
    <property type="match status" value="1"/>
</dbReference>
<reference evidence="3" key="2">
    <citation type="journal article" date="2020" name="Int. Dairy J.">
        <title>Lactic acid bacterial diversity in Brie cheese focusing on salt concentration and pH of isolation medium and characterisation of halophilic and alkaliphilic lactic acid bacterial isolates.</title>
        <authorList>
            <person name="Unno R."/>
            <person name="Matsutani M."/>
            <person name="Suzuki T."/>
            <person name="Kodama K."/>
            <person name="Matsushita H."/>
            <person name="Yamasato K."/>
            <person name="Koizumi Y."/>
            <person name="Ishikawa M."/>
        </authorList>
    </citation>
    <scope>NUCLEOTIDE SEQUENCE</scope>
    <source>
        <strain evidence="3">7C1</strain>
        <strain evidence="2">8C4</strain>
    </source>
</reference>
<evidence type="ECO:0000313" key="5">
    <source>
        <dbReference type="Proteomes" id="UP000886607"/>
    </source>
</evidence>